<comment type="caution">
    <text evidence="1">The sequence shown here is derived from an EMBL/GenBank/DDBJ whole genome shotgun (WGS) entry which is preliminary data.</text>
</comment>
<dbReference type="Proteomes" id="UP000298030">
    <property type="component" value="Unassembled WGS sequence"/>
</dbReference>
<accession>A0A4Y7TP73</accession>
<dbReference type="AlphaFoldDB" id="A0A4Y7TP73"/>
<evidence type="ECO:0000313" key="2">
    <source>
        <dbReference type="Proteomes" id="UP000298030"/>
    </source>
</evidence>
<evidence type="ECO:0000313" key="1">
    <source>
        <dbReference type="EMBL" id="TEB35319.1"/>
    </source>
</evidence>
<protein>
    <submittedName>
        <fullName evidence="1">Uncharacterized protein</fullName>
    </submittedName>
</protein>
<keyword evidence="2" id="KW-1185">Reference proteome</keyword>
<reference evidence="1 2" key="1">
    <citation type="journal article" date="2019" name="Nat. Ecol. Evol.">
        <title>Megaphylogeny resolves global patterns of mushroom evolution.</title>
        <authorList>
            <person name="Varga T."/>
            <person name="Krizsan K."/>
            <person name="Foldi C."/>
            <person name="Dima B."/>
            <person name="Sanchez-Garcia M."/>
            <person name="Sanchez-Ramirez S."/>
            <person name="Szollosi G.J."/>
            <person name="Szarkandi J.G."/>
            <person name="Papp V."/>
            <person name="Albert L."/>
            <person name="Andreopoulos W."/>
            <person name="Angelini C."/>
            <person name="Antonin V."/>
            <person name="Barry K.W."/>
            <person name="Bougher N.L."/>
            <person name="Buchanan P."/>
            <person name="Buyck B."/>
            <person name="Bense V."/>
            <person name="Catcheside P."/>
            <person name="Chovatia M."/>
            <person name="Cooper J."/>
            <person name="Damon W."/>
            <person name="Desjardin D."/>
            <person name="Finy P."/>
            <person name="Geml J."/>
            <person name="Haridas S."/>
            <person name="Hughes K."/>
            <person name="Justo A."/>
            <person name="Karasinski D."/>
            <person name="Kautmanova I."/>
            <person name="Kiss B."/>
            <person name="Kocsube S."/>
            <person name="Kotiranta H."/>
            <person name="LaButti K.M."/>
            <person name="Lechner B.E."/>
            <person name="Liimatainen K."/>
            <person name="Lipzen A."/>
            <person name="Lukacs Z."/>
            <person name="Mihaltcheva S."/>
            <person name="Morgado L.N."/>
            <person name="Niskanen T."/>
            <person name="Noordeloos M.E."/>
            <person name="Ohm R.A."/>
            <person name="Ortiz-Santana B."/>
            <person name="Ovrebo C."/>
            <person name="Racz N."/>
            <person name="Riley R."/>
            <person name="Savchenko A."/>
            <person name="Shiryaev A."/>
            <person name="Soop K."/>
            <person name="Spirin V."/>
            <person name="Szebenyi C."/>
            <person name="Tomsovsky M."/>
            <person name="Tulloss R.E."/>
            <person name="Uehling J."/>
            <person name="Grigoriev I.V."/>
            <person name="Vagvolgyi C."/>
            <person name="Papp T."/>
            <person name="Martin F.M."/>
            <person name="Miettinen O."/>
            <person name="Hibbett D.S."/>
            <person name="Nagy L.G."/>
        </authorList>
    </citation>
    <scope>NUCLEOTIDE SEQUENCE [LARGE SCALE GENOMIC DNA]</scope>
    <source>
        <strain evidence="1 2">FP101781</strain>
    </source>
</reference>
<sequence>MYVAKRRRREISAECREEELRKGGGNERTPQLRKGGCTIHTGQDRTCQARVGVLNFDKANYTPSQKMFKPDCEENVRVDKDDRMNLLCDHGLHAGVFLEDLKDEGRWFMNLEGSKEVVFSLGIVSRRTTRKGQKLDANVGRREGRVGNGADRGRLQPVFEDVTRSQSVHPGWPRERSRYRLSTRPLAPVLRNRTLHTHLGFRLASPLLEGRYLPPGSLFRLFAISFINSTLLPGGGIVAVGLAQVPSSAPEYKYDISPLSAHGISKFIADRLEPRQVQERFLGPSPRTIISPPIFFGFQLKIHILRLAKYRGFGSRCEHLRLLDGARLASSCGIWGSAFSRLIIGLKFLVLEYLSAFYSHPCAGRGWLEQDISDASLIISPICDTSCASSVAEHYLGCPIANPFALRDHSGGLRES</sequence>
<name>A0A4Y7TP73_COPMI</name>
<organism evidence="1 2">
    <name type="scientific">Coprinellus micaceus</name>
    <name type="common">Glistening ink-cap mushroom</name>
    <name type="synonym">Coprinus micaceus</name>
    <dbReference type="NCBI Taxonomy" id="71717"/>
    <lineage>
        <taxon>Eukaryota</taxon>
        <taxon>Fungi</taxon>
        <taxon>Dikarya</taxon>
        <taxon>Basidiomycota</taxon>
        <taxon>Agaricomycotina</taxon>
        <taxon>Agaricomycetes</taxon>
        <taxon>Agaricomycetidae</taxon>
        <taxon>Agaricales</taxon>
        <taxon>Agaricineae</taxon>
        <taxon>Psathyrellaceae</taxon>
        <taxon>Coprinellus</taxon>
    </lineage>
</organism>
<proteinExistence type="predicted"/>
<dbReference type="EMBL" id="QPFP01000007">
    <property type="protein sequence ID" value="TEB35319.1"/>
    <property type="molecule type" value="Genomic_DNA"/>
</dbReference>
<gene>
    <name evidence="1" type="ORF">FA13DRAFT_1771820</name>
</gene>